<accession>A0ABR7RBA8</accession>
<gene>
    <name evidence="1" type="ORF">IBL25_19030</name>
</gene>
<sequence>MPIRPEMRRLYPSNWAAISSAVRFGRAGGQCEYCGKPHGARIVQLRDGRWTAGNGEWFDRRGRPAPTPDILDYGDGRAWRRPVSLACCHAKHDPRESDPRVLVAACNACHLRLDREWHRRQRWVTWRSRYAIGDLLEGMYEALRLPVPPAPRGARRRSRRAAV</sequence>
<dbReference type="EMBL" id="JACTUZ010000114">
    <property type="protein sequence ID" value="MBC9179041.1"/>
    <property type="molecule type" value="Genomic_DNA"/>
</dbReference>
<organism evidence="1 2">
    <name type="scientific">Pseudoroseomonas ludipueritiae</name>
    <dbReference type="NCBI Taxonomy" id="198093"/>
    <lineage>
        <taxon>Bacteria</taxon>
        <taxon>Pseudomonadati</taxon>
        <taxon>Pseudomonadota</taxon>
        <taxon>Alphaproteobacteria</taxon>
        <taxon>Acetobacterales</taxon>
        <taxon>Acetobacteraceae</taxon>
        <taxon>Pseudoroseomonas</taxon>
    </lineage>
</organism>
<keyword evidence="2" id="KW-1185">Reference proteome</keyword>
<dbReference type="Proteomes" id="UP000603940">
    <property type="component" value="Unassembled WGS sequence"/>
</dbReference>
<evidence type="ECO:0000313" key="1">
    <source>
        <dbReference type="EMBL" id="MBC9179041.1"/>
    </source>
</evidence>
<dbReference type="RefSeq" id="WP_187780099.1">
    <property type="nucleotide sequence ID" value="NZ_JACTUZ010000114.1"/>
</dbReference>
<reference evidence="1 2" key="1">
    <citation type="journal article" date="2009" name="Int. J. Syst. Evol. Microbiol.">
        <title>Transfer of Teichococcus ludipueritiae and Muricoccus roseus to the genus Roseomonas, as Roseomonas ludipueritiae comb. nov. and Roseomonas rosea comb. nov., respectively, and emended description of the genus Roseomonas.</title>
        <authorList>
            <person name="Sanchez-Porro C."/>
            <person name="Gallego V."/>
            <person name="Busse H.J."/>
            <person name="Kampfer P."/>
            <person name="Ventosa A."/>
        </authorList>
    </citation>
    <scope>NUCLEOTIDE SEQUENCE [LARGE SCALE GENOMIC DNA]</scope>
    <source>
        <strain evidence="1 2">DSM 14915</strain>
    </source>
</reference>
<proteinExistence type="predicted"/>
<name>A0ABR7RBA8_9PROT</name>
<comment type="caution">
    <text evidence="1">The sequence shown here is derived from an EMBL/GenBank/DDBJ whole genome shotgun (WGS) entry which is preliminary data.</text>
</comment>
<evidence type="ECO:0000313" key="2">
    <source>
        <dbReference type="Proteomes" id="UP000603940"/>
    </source>
</evidence>
<protein>
    <recommendedName>
        <fullName evidence="3">HNH endonuclease</fullName>
    </recommendedName>
</protein>
<evidence type="ECO:0008006" key="3">
    <source>
        <dbReference type="Google" id="ProtNLM"/>
    </source>
</evidence>